<evidence type="ECO:0000256" key="1">
    <source>
        <dbReference type="SAM" id="SignalP"/>
    </source>
</evidence>
<protein>
    <submittedName>
        <fullName evidence="2">Uncharacterized protein</fullName>
    </submittedName>
</protein>
<evidence type="ECO:0000313" key="3">
    <source>
        <dbReference type="Proteomes" id="UP001180020"/>
    </source>
</evidence>
<feature type="chain" id="PRO_5043361873" evidence="1">
    <location>
        <begin position="24"/>
        <end position="103"/>
    </location>
</feature>
<evidence type="ECO:0000313" key="2">
    <source>
        <dbReference type="EMBL" id="KAK1293596.1"/>
    </source>
</evidence>
<proteinExistence type="predicted"/>
<organism evidence="2 3">
    <name type="scientific">Acorus calamus</name>
    <name type="common">Sweet flag</name>
    <dbReference type="NCBI Taxonomy" id="4465"/>
    <lineage>
        <taxon>Eukaryota</taxon>
        <taxon>Viridiplantae</taxon>
        <taxon>Streptophyta</taxon>
        <taxon>Embryophyta</taxon>
        <taxon>Tracheophyta</taxon>
        <taxon>Spermatophyta</taxon>
        <taxon>Magnoliopsida</taxon>
        <taxon>Liliopsida</taxon>
        <taxon>Acoraceae</taxon>
        <taxon>Acorus</taxon>
    </lineage>
</organism>
<dbReference type="Proteomes" id="UP001180020">
    <property type="component" value="Unassembled WGS sequence"/>
</dbReference>
<dbReference type="EMBL" id="JAUJYO010000017">
    <property type="protein sequence ID" value="KAK1293596.1"/>
    <property type="molecule type" value="Genomic_DNA"/>
</dbReference>
<comment type="caution">
    <text evidence="2">The sequence shown here is derived from an EMBL/GenBank/DDBJ whole genome shotgun (WGS) entry which is preliminary data.</text>
</comment>
<reference evidence="2" key="1">
    <citation type="journal article" date="2023" name="Nat. Commun.">
        <title>Diploid and tetraploid genomes of Acorus and the evolution of monocots.</title>
        <authorList>
            <person name="Ma L."/>
            <person name="Liu K.W."/>
            <person name="Li Z."/>
            <person name="Hsiao Y.Y."/>
            <person name="Qi Y."/>
            <person name="Fu T."/>
            <person name="Tang G.D."/>
            <person name="Zhang D."/>
            <person name="Sun W.H."/>
            <person name="Liu D.K."/>
            <person name="Li Y."/>
            <person name="Chen G.Z."/>
            <person name="Liu X.D."/>
            <person name="Liao X.Y."/>
            <person name="Jiang Y.T."/>
            <person name="Yu X."/>
            <person name="Hao Y."/>
            <person name="Huang J."/>
            <person name="Zhao X.W."/>
            <person name="Ke S."/>
            <person name="Chen Y.Y."/>
            <person name="Wu W.L."/>
            <person name="Hsu J.L."/>
            <person name="Lin Y.F."/>
            <person name="Huang M.D."/>
            <person name="Li C.Y."/>
            <person name="Huang L."/>
            <person name="Wang Z.W."/>
            <person name="Zhao X."/>
            <person name="Zhong W.Y."/>
            <person name="Peng D.H."/>
            <person name="Ahmad S."/>
            <person name="Lan S."/>
            <person name="Zhang J.S."/>
            <person name="Tsai W.C."/>
            <person name="Van de Peer Y."/>
            <person name="Liu Z.J."/>
        </authorList>
    </citation>
    <scope>NUCLEOTIDE SEQUENCE</scope>
    <source>
        <strain evidence="2">CP</strain>
    </source>
</reference>
<name>A0AAV9CYE1_ACOCL</name>
<accession>A0AAV9CYE1</accession>
<dbReference type="AlphaFoldDB" id="A0AAV9CYE1"/>
<keyword evidence="3" id="KW-1185">Reference proteome</keyword>
<reference evidence="2" key="2">
    <citation type="submission" date="2023-06" db="EMBL/GenBank/DDBJ databases">
        <authorList>
            <person name="Ma L."/>
            <person name="Liu K.-W."/>
            <person name="Li Z."/>
            <person name="Hsiao Y.-Y."/>
            <person name="Qi Y."/>
            <person name="Fu T."/>
            <person name="Tang G."/>
            <person name="Zhang D."/>
            <person name="Sun W.-H."/>
            <person name="Liu D.-K."/>
            <person name="Li Y."/>
            <person name="Chen G.-Z."/>
            <person name="Liu X.-D."/>
            <person name="Liao X.-Y."/>
            <person name="Jiang Y.-T."/>
            <person name="Yu X."/>
            <person name="Hao Y."/>
            <person name="Huang J."/>
            <person name="Zhao X.-W."/>
            <person name="Ke S."/>
            <person name="Chen Y.-Y."/>
            <person name="Wu W.-L."/>
            <person name="Hsu J.-L."/>
            <person name="Lin Y.-F."/>
            <person name="Huang M.-D."/>
            <person name="Li C.-Y."/>
            <person name="Huang L."/>
            <person name="Wang Z.-W."/>
            <person name="Zhao X."/>
            <person name="Zhong W.-Y."/>
            <person name="Peng D.-H."/>
            <person name="Ahmad S."/>
            <person name="Lan S."/>
            <person name="Zhang J.-S."/>
            <person name="Tsai W.-C."/>
            <person name="Van De Peer Y."/>
            <person name="Liu Z.-J."/>
        </authorList>
    </citation>
    <scope>NUCLEOTIDE SEQUENCE</scope>
    <source>
        <strain evidence="2">CP</strain>
        <tissue evidence="2">Leaves</tissue>
    </source>
</reference>
<keyword evidence="1" id="KW-0732">Signal</keyword>
<feature type="signal peptide" evidence="1">
    <location>
        <begin position="1"/>
        <end position="23"/>
    </location>
</feature>
<sequence>MRKPGVIQVFLLLLSLTLSSLAAAPPGFQCGVPEAALQECHDFLAVLHDDPKDSWRKHHNIGVYCCLWSHKLDPKCFTRREYITVTVLCAPYRPSSSLLAGHA</sequence>
<gene>
    <name evidence="2" type="ORF">QJS10_CPB17g00189</name>
</gene>